<keyword evidence="1" id="KW-0813">Transport</keyword>
<dbReference type="SUPFAM" id="SSF52540">
    <property type="entry name" value="P-loop containing nucleoside triphosphate hydrolases"/>
    <property type="match status" value="1"/>
</dbReference>
<dbReference type="AlphaFoldDB" id="J9G7A2"/>
<evidence type="ECO:0000313" key="4">
    <source>
        <dbReference type="EMBL" id="EJW97647.1"/>
    </source>
</evidence>
<keyword evidence="2" id="KW-0547">Nucleotide-binding</keyword>
<sequence>MGQKKKVFISFALATNTPYLIMDEPTNGLDIIGKSQFRKIVSSSMTDDKTMIISTHQVRDIDQLLDHLIIINESKVLIHHSIAELCNKLQCVQSNDPQLLARAIYAQPSLQGNQLLLPNPEGKDTPLQLELLFGAVLTQQEKVAACLRGEQEA</sequence>
<dbReference type="InterPro" id="IPR051782">
    <property type="entry name" value="ABC_Transporter_VariousFunc"/>
</dbReference>
<dbReference type="GO" id="GO:0005524">
    <property type="term" value="F:ATP binding"/>
    <property type="evidence" value="ECO:0007669"/>
    <property type="project" value="UniProtKB-KW"/>
</dbReference>
<evidence type="ECO:0000256" key="2">
    <source>
        <dbReference type="ARBA" id="ARBA00022741"/>
    </source>
</evidence>
<comment type="caution">
    <text evidence="4">The sequence shown here is derived from an EMBL/GenBank/DDBJ whole genome shotgun (WGS) entry which is preliminary data.</text>
</comment>
<proteinExistence type="predicted"/>
<accession>J9G7A2</accession>
<dbReference type="InterPro" id="IPR027417">
    <property type="entry name" value="P-loop_NTPase"/>
</dbReference>
<dbReference type="EMBL" id="AMCI01004657">
    <property type="protein sequence ID" value="EJW97647.1"/>
    <property type="molecule type" value="Genomic_DNA"/>
</dbReference>
<keyword evidence="3 4" id="KW-0067">ATP-binding</keyword>
<organism evidence="4">
    <name type="scientific">gut metagenome</name>
    <dbReference type="NCBI Taxonomy" id="749906"/>
    <lineage>
        <taxon>unclassified sequences</taxon>
        <taxon>metagenomes</taxon>
        <taxon>organismal metagenomes</taxon>
    </lineage>
</organism>
<reference evidence="4" key="1">
    <citation type="journal article" date="2012" name="PLoS ONE">
        <title>Gene sets for utilization of primary and secondary nutrition supplies in the distal gut of endangered iberian lynx.</title>
        <authorList>
            <person name="Alcaide M."/>
            <person name="Messina E."/>
            <person name="Richter M."/>
            <person name="Bargiela R."/>
            <person name="Peplies J."/>
            <person name="Huws S.A."/>
            <person name="Newbold C.J."/>
            <person name="Golyshin P.N."/>
            <person name="Simon M.A."/>
            <person name="Lopez G."/>
            <person name="Yakimov M.M."/>
            <person name="Ferrer M."/>
        </authorList>
    </citation>
    <scope>NUCLEOTIDE SEQUENCE</scope>
</reference>
<gene>
    <name evidence="4" type="ORF">EVA_14253</name>
</gene>
<dbReference type="PANTHER" id="PTHR42939">
    <property type="entry name" value="ABC TRANSPORTER ATP-BINDING PROTEIN ALBC-RELATED"/>
    <property type="match status" value="1"/>
</dbReference>
<dbReference type="Gene3D" id="3.40.50.300">
    <property type="entry name" value="P-loop containing nucleotide triphosphate hydrolases"/>
    <property type="match status" value="1"/>
</dbReference>
<protein>
    <submittedName>
        <fullName evidence="4">ABC transporter ATP-binding protein</fullName>
    </submittedName>
</protein>
<evidence type="ECO:0000256" key="3">
    <source>
        <dbReference type="ARBA" id="ARBA00022840"/>
    </source>
</evidence>
<evidence type="ECO:0000256" key="1">
    <source>
        <dbReference type="ARBA" id="ARBA00022448"/>
    </source>
</evidence>
<dbReference type="PANTHER" id="PTHR42939:SF1">
    <property type="entry name" value="ABC TRANSPORTER ATP-BINDING PROTEIN ALBC-RELATED"/>
    <property type="match status" value="1"/>
</dbReference>
<name>J9G7A2_9ZZZZ</name>